<reference evidence="2 3" key="1">
    <citation type="journal article" date="2024" name="Nat. Commun.">
        <title>Phylogenomics reveals the evolutionary origins of lichenization in chlorophyte algae.</title>
        <authorList>
            <person name="Puginier C."/>
            <person name="Libourel C."/>
            <person name="Otte J."/>
            <person name="Skaloud P."/>
            <person name="Haon M."/>
            <person name="Grisel S."/>
            <person name="Petersen M."/>
            <person name="Berrin J.G."/>
            <person name="Delaux P.M."/>
            <person name="Dal Grande F."/>
            <person name="Keller J."/>
        </authorList>
    </citation>
    <scope>NUCLEOTIDE SEQUENCE [LARGE SCALE GENOMIC DNA]</scope>
    <source>
        <strain evidence="2 3">SAG 2145</strain>
    </source>
</reference>
<evidence type="ECO:0000313" key="3">
    <source>
        <dbReference type="Proteomes" id="UP001438707"/>
    </source>
</evidence>
<sequence length="556" mass="59594">MKSQQAALSPAPTPAAASQEAFSPEASAAADWPAVLAETLWAYPSDSHLRATNGLQGATPAVAPRSESASASMNVSTLPVGLFASVNPQDFRLPAADESQKTPLSPTFISVQQSSPMECTLSSTTRVTDEEALAAAASGKVSMVPVRQVPGNAGAISATMDAYTAPVTSKAEGAEGTSAAAQEASRFDDQQKKRLGLPQYGRRAKLRMRPNKACRRSHAASQASAKGQQHRRLRHLTSLVKDDIKAVRDGQGQGPDSAAASQYSRLDALQQLCDLTKWPGYASGCQGDALKPFPLQEGCIHPGWQDVVPCQSSIVAVYQALELGNLDLIVHFPGAGTREPATLRQLAEVPFEDLCRQLAHSSQSCVNAMTFMKADGDACHLTMLKHTGLIALLGSVYFQQKGRDPTLCGKTGRELLAFTAPMASYPSVNELKAFIKLDARQTWLARNLWAQICSTVECLEAERQRLVCILNSADVQLQARHMYEGSQACRISRAMGIAAQITENEKLQQAAVRRGCRIFVWQICSPDNAARLICASSPYAPDLTAALRTIAATTSR</sequence>
<feature type="compositionally biased region" description="Basic residues" evidence="1">
    <location>
        <begin position="202"/>
        <end position="218"/>
    </location>
</feature>
<evidence type="ECO:0000256" key="1">
    <source>
        <dbReference type="SAM" id="MobiDB-lite"/>
    </source>
</evidence>
<comment type="caution">
    <text evidence="2">The sequence shown here is derived from an EMBL/GenBank/DDBJ whole genome shotgun (WGS) entry which is preliminary data.</text>
</comment>
<feature type="compositionally biased region" description="Low complexity" evidence="1">
    <location>
        <begin position="1"/>
        <end position="21"/>
    </location>
</feature>
<dbReference type="AlphaFoldDB" id="A0AAW1QDT4"/>
<organism evidence="2 3">
    <name type="scientific">Apatococcus lobatus</name>
    <dbReference type="NCBI Taxonomy" id="904363"/>
    <lineage>
        <taxon>Eukaryota</taxon>
        <taxon>Viridiplantae</taxon>
        <taxon>Chlorophyta</taxon>
        <taxon>core chlorophytes</taxon>
        <taxon>Trebouxiophyceae</taxon>
        <taxon>Chlorellales</taxon>
        <taxon>Chlorellaceae</taxon>
        <taxon>Apatococcus</taxon>
    </lineage>
</organism>
<keyword evidence="3" id="KW-1185">Reference proteome</keyword>
<name>A0AAW1QDT4_9CHLO</name>
<gene>
    <name evidence="2" type="ORF">WJX74_007563</name>
</gene>
<feature type="region of interest" description="Disordered" evidence="1">
    <location>
        <begin position="174"/>
        <end position="232"/>
    </location>
</feature>
<dbReference type="EMBL" id="JALJOS010000046">
    <property type="protein sequence ID" value="KAK9819539.1"/>
    <property type="molecule type" value="Genomic_DNA"/>
</dbReference>
<proteinExistence type="predicted"/>
<evidence type="ECO:0000313" key="2">
    <source>
        <dbReference type="EMBL" id="KAK9819539.1"/>
    </source>
</evidence>
<protein>
    <submittedName>
        <fullName evidence="2">Uncharacterized protein</fullName>
    </submittedName>
</protein>
<feature type="region of interest" description="Disordered" evidence="1">
    <location>
        <begin position="1"/>
        <end position="28"/>
    </location>
</feature>
<accession>A0AAW1QDT4</accession>
<dbReference type="Proteomes" id="UP001438707">
    <property type="component" value="Unassembled WGS sequence"/>
</dbReference>